<gene>
    <name evidence="4" type="ORF">K7X08_026092</name>
</gene>
<dbReference type="InterPro" id="IPR016897">
    <property type="entry name" value="SKP1"/>
</dbReference>
<proteinExistence type="predicted"/>
<dbReference type="InterPro" id="IPR036296">
    <property type="entry name" value="SKP1-like_dim_sf"/>
</dbReference>
<dbReference type="SUPFAM" id="SSF81382">
    <property type="entry name" value="Skp1 dimerisation domain-like"/>
    <property type="match status" value="1"/>
</dbReference>
<comment type="pathway">
    <text evidence="1">Protein modification; protein ubiquitination.</text>
</comment>
<dbReference type="Pfam" id="PF03931">
    <property type="entry name" value="Skp1_POZ"/>
    <property type="match status" value="1"/>
</dbReference>
<dbReference type="GO" id="GO:0006511">
    <property type="term" value="P:ubiquitin-dependent protein catabolic process"/>
    <property type="evidence" value="ECO:0007669"/>
    <property type="project" value="InterPro"/>
</dbReference>
<dbReference type="InterPro" id="IPR016073">
    <property type="entry name" value="Skp1_comp_POZ"/>
</dbReference>
<evidence type="ECO:0000313" key="4">
    <source>
        <dbReference type="EMBL" id="KAJ8574287.1"/>
    </source>
</evidence>
<feature type="domain" description="SKP1 component POZ" evidence="3">
    <location>
        <begin position="13"/>
        <end position="54"/>
    </location>
</feature>
<organism evidence="4 5">
    <name type="scientific">Anisodus acutangulus</name>
    <dbReference type="NCBI Taxonomy" id="402998"/>
    <lineage>
        <taxon>Eukaryota</taxon>
        <taxon>Viridiplantae</taxon>
        <taxon>Streptophyta</taxon>
        <taxon>Embryophyta</taxon>
        <taxon>Tracheophyta</taxon>
        <taxon>Spermatophyta</taxon>
        <taxon>Magnoliopsida</taxon>
        <taxon>eudicotyledons</taxon>
        <taxon>Gunneridae</taxon>
        <taxon>Pentapetalae</taxon>
        <taxon>asterids</taxon>
        <taxon>lamiids</taxon>
        <taxon>Solanales</taxon>
        <taxon>Solanaceae</taxon>
        <taxon>Solanoideae</taxon>
        <taxon>Hyoscyameae</taxon>
        <taxon>Anisodus</taxon>
    </lineage>
</organism>
<accession>A0A9Q1N1W5</accession>
<evidence type="ECO:0000256" key="1">
    <source>
        <dbReference type="ARBA" id="ARBA00004906"/>
    </source>
</evidence>
<protein>
    <submittedName>
        <fullName evidence="4">Uncharacterized protein</fullName>
    </submittedName>
</protein>
<evidence type="ECO:0000259" key="3">
    <source>
        <dbReference type="Pfam" id="PF03931"/>
    </source>
</evidence>
<evidence type="ECO:0000313" key="5">
    <source>
        <dbReference type="Proteomes" id="UP001152561"/>
    </source>
</evidence>
<keyword evidence="5" id="KW-1185">Reference proteome</keyword>
<dbReference type="AlphaFoldDB" id="A0A9Q1N1W5"/>
<comment type="caution">
    <text evidence="4">The sequence shown here is derived from an EMBL/GenBank/DDBJ whole genome shotgun (WGS) entry which is preliminary data.</text>
</comment>
<dbReference type="PANTHER" id="PTHR11165">
    <property type="entry name" value="SKP1"/>
    <property type="match status" value="1"/>
</dbReference>
<reference evidence="5" key="1">
    <citation type="journal article" date="2023" name="Proc. Natl. Acad. Sci. U.S.A.">
        <title>Genomic and structural basis for evolution of tropane alkaloid biosynthesis.</title>
        <authorList>
            <person name="Wanga Y.-J."/>
            <person name="Taina T."/>
            <person name="Yua J.-Y."/>
            <person name="Lia J."/>
            <person name="Xua B."/>
            <person name="Chenc J."/>
            <person name="D'Auriad J.C."/>
            <person name="Huanga J.-P."/>
            <person name="Huanga S.-X."/>
        </authorList>
    </citation>
    <scope>NUCLEOTIDE SEQUENCE [LARGE SCALE GENOMIC DNA]</scope>
    <source>
        <strain evidence="5">cv. KIB-2019</strain>
    </source>
</reference>
<dbReference type="Proteomes" id="UP001152561">
    <property type="component" value="Unassembled WGS sequence"/>
</dbReference>
<evidence type="ECO:0000259" key="2">
    <source>
        <dbReference type="Pfam" id="PF01466"/>
    </source>
</evidence>
<dbReference type="OrthoDB" id="676908at2759"/>
<dbReference type="InterPro" id="IPR016072">
    <property type="entry name" value="Skp1_comp_dimer"/>
</dbReference>
<feature type="domain" description="SKP1 component dimerisation" evidence="2">
    <location>
        <begin position="57"/>
        <end position="94"/>
    </location>
</feature>
<name>A0A9Q1N1W5_9SOLA</name>
<dbReference type="SUPFAM" id="SSF54695">
    <property type="entry name" value="POZ domain"/>
    <property type="match status" value="1"/>
</dbReference>
<dbReference type="Pfam" id="PF01466">
    <property type="entry name" value="Skp1"/>
    <property type="match status" value="1"/>
</dbReference>
<dbReference type="InterPro" id="IPR011333">
    <property type="entry name" value="SKP1/BTB/POZ_sf"/>
</dbReference>
<sequence length="119" mass="13496">MAETTLSTTEKRFLILKSSNNDKCELEESIAIQLEMIKNMVEDGCTTSVIPLANEEEVANRIKDKSLEVVREIFNITSDFTLEEEAEIRNENPSASKGILTTPLTRSYLPSYGRMQNDY</sequence>
<dbReference type="Gene3D" id="3.30.710.10">
    <property type="entry name" value="Potassium Channel Kv1.1, Chain A"/>
    <property type="match status" value="2"/>
</dbReference>
<dbReference type="EMBL" id="JAJAGQ010000001">
    <property type="protein sequence ID" value="KAJ8574287.1"/>
    <property type="molecule type" value="Genomic_DNA"/>
</dbReference>